<organism evidence="3 4">
    <name type="scientific">Australozyma saopauloensis</name>
    <dbReference type="NCBI Taxonomy" id="291208"/>
    <lineage>
        <taxon>Eukaryota</taxon>
        <taxon>Fungi</taxon>
        <taxon>Dikarya</taxon>
        <taxon>Ascomycota</taxon>
        <taxon>Saccharomycotina</taxon>
        <taxon>Pichiomycetes</taxon>
        <taxon>Metschnikowiaceae</taxon>
        <taxon>Australozyma</taxon>
    </lineage>
</organism>
<name>A0AAX4H960_9ASCO</name>
<reference evidence="3 4" key="1">
    <citation type="submission" date="2023-10" db="EMBL/GenBank/DDBJ databases">
        <title>Draft Genome Sequence of Candida saopaulonensis from a very Premature Infant with Sepsis.</title>
        <authorList>
            <person name="Ning Y."/>
            <person name="Dai R."/>
            <person name="Xiao M."/>
            <person name="Xu Y."/>
            <person name="Yan Q."/>
            <person name="Zhang L."/>
        </authorList>
    </citation>
    <scope>NUCLEOTIDE SEQUENCE [LARGE SCALE GENOMIC DNA]</scope>
    <source>
        <strain evidence="3 4">19XY460</strain>
    </source>
</reference>
<dbReference type="GeneID" id="88173402"/>
<dbReference type="RefSeq" id="XP_062877421.1">
    <property type="nucleotide sequence ID" value="XM_063021351.1"/>
</dbReference>
<keyword evidence="2" id="KW-0812">Transmembrane</keyword>
<dbReference type="AlphaFoldDB" id="A0AAX4H960"/>
<dbReference type="KEGG" id="asau:88173402"/>
<dbReference type="EMBL" id="CP138896">
    <property type="protein sequence ID" value="WPK25038.1"/>
    <property type="molecule type" value="Genomic_DNA"/>
</dbReference>
<feature type="compositionally biased region" description="Polar residues" evidence="1">
    <location>
        <begin position="23"/>
        <end position="34"/>
    </location>
</feature>
<keyword evidence="2" id="KW-1133">Transmembrane helix</keyword>
<accession>A0AAX4H960</accession>
<protein>
    <submittedName>
        <fullName evidence="3">Uncharacterized protein</fullName>
    </submittedName>
</protein>
<feature type="region of interest" description="Disordered" evidence="1">
    <location>
        <begin position="23"/>
        <end position="46"/>
    </location>
</feature>
<feature type="transmembrane region" description="Helical" evidence="2">
    <location>
        <begin position="249"/>
        <end position="269"/>
    </location>
</feature>
<sequence length="335" mass="39753">MIKPVLDFFSFWARQRTSGSGLQSILESQSGSEMRQQEESDGFDDPFSTKRLTEVHIGEFYPRLRDEIFDIANTHLIELRECLSPLTNYSYRYAAEGLTEDILFAVNQHRSRESYMIDALNRMKNGLFALNYLRPDEWLKDVDFFESKLSFILNQQNRFSLCPDLTAELCNLLIEKLDFCLREHLSQLRLLYKREFLGAWWKFYRMYYYGFPLLRQTDHAKHHVFFFLMVGFFYALHWFNSLWIEEDLVCLFTVVAIADIIIYGLLLSISDGKLAFYFFSFRPSVRPLYEHATSCIVWAESNWPSSKFGSEFTWRFWKKQTDGYVPRAGPFTDVE</sequence>
<evidence type="ECO:0000313" key="4">
    <source>
        <dbReference type="Proteomes" id="UP001338582"/>
    </source>
</evidence>
<keyword evidence="4" id="KW-1185">Reference proteome</keyword>
<evidence type="ECO:0000313" key="3">
    <source>
        <dbReference type="EMBL" id="WPK25038.1"/>
    </source>
</evidence>
<evidence type="ECO:0000256" key="1">
    <source>
        <dbReference type="SAM" id="MobiDB-lite"/>
    </source>
</evidence>
<feature type="transmembrane region" description="Helical" evidence="2">
    <location>
        <begin position="224"/>
        <end position="243"/>
    </location>
</feature>
<dbReference type="Proteomes" id="UP001338582">
    <property type="component" value="Chromosome 3"/>
</dbReference>
<keyword evidence="2" id="KW-0472">Membrane</keyword>
<proteinExistence type="predicted"/>
<gene>
    <name evidence="3" type="ORF">PUMCH_002337</name>
</gene>
<evidence type="ECO:0000256" key="2">
    <source>
        <dbReference type="SAM" id="Phobius"/>
    </source>
</evidence>